<organism evidence="15 16">
    <name type="scientific">Hyphodiscus hymeniophilus</name>
    <dbReference type="NCBI Taxonomy" id="353542"/>
    <lineage>
        <taxon>Eukaryota</taxon>
        <taxon>Fungi</taxon>
        <taxon>Dikarya</taxon>
        <taxon>Ascomycota</taxon>
        <taxon>Pezizomycotina</taxon>
        <taxon>Leotiomycetes</taxon>
        <taxon>Helotiales</taxon>
        <taxon>Hyphodiscaceae</taxon>
        <taxon>Hyphodiscus</taxon>
    </lineage>
</organism>
<keyword evidence="7" id="KW-0496">Mitochondrion</keyword>
<dbReference type="InterPro" id="IPR057495">
    <property type="entry name" value="AAA_lid_BCS1"/>
</dbReference>
<dbReference type="InterPro" id="IPR014851">
    <property type="entry name" value="BCS1_N"/>
</dbReference>
<evidence type="ECO:0000256" key="4">
    <source>
        <dbReference type="ARBA" id="ARBA00022801"/>
    </source>
</evidence>
<dbReference type="EMBL" id="VNKQ01000012">
    <property type="protein sequence ID" value="KAG0647611.1"/>
    <property type="molecule type" value="Genomic_DNA"/>
</dbReference>
<evidence type="ECO:0000313" key="16">
    <source>
        <dbReference type="Proteomes" id="UP000785200"/>
    </source>
</evidence>
<evidence type="ECO:0000256" key="7">
    <source>
        <dbReference type="ARBA" id="ARBA00023128"/>
    </source>
</evidence>
<dbReference type="Proteomes" id="UP000785200">
    <property type="component" value="Unassembled WGS sequence"/>
</dbReference>
<dbReference type="AlphaFoldDB" id="A0A9P7AVU4"/>
<evidence type="ECO:0000256" key="9">
    <source>
        <dbReference type="ARBA" id="ARBA00048778"/>
    </source>
</evidence>
<dbReference type="Pfam" id="PF25426">
    <property type="entry name" value="AAA_lid_BCS1"/>
    <property type="match status" value="1"/>
</dbReference>
<evidence type="ECO:0000256" key="8">
    <source>
        <dbReference type="ARBA" id="ARBA00023136"/>
    </source>
</evidence>
<feature type="coiled-coil region" evidence="11">
    <location>
        <begin position="475"/>
        <end position="508"/>
    </location>
</feature>
<feature type="transmembrane region" description="Helical" evidence="13">
    <location>
        <begin position="44"/>
        <end position="67"/>
    </location>
</feature>
<accession>A0A9P7AVU4</accession>
<feature type="region of interest" description="Disordered" evidence="12">
    <location>
        <begin position="564"/>
        <end position="614"/>
    </location>
</feature>
<evidence type="ECO:0000259" key="14">
    <source>
        <dbReference type="SMART" id="SM01024"/>
    </source>
</evidence>
<dbReference type="Gene3D" id="3.40.50.300">
    <property type="entry name" value="P-loop containing nucleotide triphosphate hydrolases"/>
    <property type="match status" value="1"/>
</dbReference>
<dbReference type="InterPro" id="IPR027417">
    <property type="entry name" value="P-loop_NTPase"/>
</dbReference>
<comment type="subcellular location">
    <subcellularLocation>
        <location evidence="1">Mitochondrion membrane</location>
    </subcellularLocation>
</comment>
<dbReference type="OrthoDB" id="10251412at2759"/>
<name>A0A9P7AVU4_9HELO</name>
<dbReference type="InterPro" id="IPR050747">
    <property type="entry name" value="Mitochondrial_chaperone_BCS1"/>
</dbReference>
<feature type="domain" description="BCS1 N-terminal" evidence="14">
    <location>
        <begin position="50"/>
        <end position="256"/>
    </location>
</feature>
<feature type="compositionally biased region" description="Low complexity" evidence="12">
    <location>
        <begin position="371"/>
        <end position="384"/>
    </location>
</feature>
<keyword evidence="8 13" id="KW-0472">Membrane</keyword>
<dbReference type="InterPro" id="IPR003960">
    <property type="entry name" value="ATPase_AAA_CS"/>
</dbReference>
<dbReference type="GO" id="GO:0016887">
    <property type="term" value="F:ATP hydrolysis activity"/>
    <property type="evidence" value="ECO:0007669"/>
    <property type="project" value="InterPro"/>
</dbReference>
<evidence type="ECO:0000256" key="12">
    <source>
        <dbReference type="SAM" id="MobiDB-lite"/>
    </source>
</evidence>
<keyword evidence="2 13" id="KW-0812">Transmembrane</keyword>
<feature type="region of interest" description="Disordered" evidence="12">
    <location>
        <begin position="355"/>
        <end position="384"/>
    </location>
</feature>
<dbReference type="Pfam" id="PF08740">
    <property type="entry name" value="BCS1_N"/>
    <property type="match status" value="1"/>
</dbReference>
<keyword evidence="5 10" id="KW-0067">ATP-binding</keyword>
<proteinExistence type="inferred from homology"/>
<evidence type="ECO:0000256" key="6">
    <source>
        <dbReference type="ARBA" id="ARBA00022989"/>
    </source>
</evidence>
<dbReference type="InterPro" id="IPR003959">
    <property type="entry name" value="ATPase_AAA_core"/>
</dbReference>
<evidence type="ECO:0000256" key="1">
    <source>
        <dbReference type="ARBA" id="ARBA00004325"/>
    </source>
</evidence>
<evidence type="ECO:0000256" key="11">
    <source>
        <dbReference type="SAM" id="Coils"/>
    </source>
</evidence>
<dbReference type="Pfam" id="PF00004">
    <property type="entry name" value="AAA"/>
    <property type="match status" value="1"/>
</dbReference>
<comment type="similarity">
    <text evidence="10">Belongs to the AAA ATPase family.</text>
</comment>
<evidence type="ECO:0000256" key="3">
    <source>
        <dbReference type="ARBA" id="ARBA00022741"/>
    </source>
</evidence>
<dbReference type="SUPFAM" id="SSF52540">
    <property type="entry name" value="P-loop containing nucleoside triphosphate hydrolases"/>
    <property type="match status" value="1"/>
</dbReference>
<dbReference type="GO" id="GO:0005524">
    <property type="term" value="F:ATP binding"/>
    <property type="evidence" value="ECO:0007669"/>
    <property type="project" value="UniProtKB-KW"/>
</dbReference>
<dbReference type="GO" id="GO:0031966">
    <property type="term" value="C:mitochondrial membrane"/>
    <property type="evidence" value="ECO:0007669"/>
    <property type="project" value="UniProtKB-SubCell"/>
</dbReference>
<keyword evidence="16" id="KW-1185">Reference proteome</keyword>
<gene>
    <name evidence="15" type="ORF">D0Z07_6658</name>
</gene>
<comment type="catalytic activity">
    <reaction evidence="9">
        <text>ATP + H2O = ADP + phosphate + H(+)</text>
        <dbReference type="Rhea" id="RHEA:13065"/>
        <dbReference type="ChEBI" id="CHEBI:15377"/>
        <dbReference type="ChEBI" id="CHEBI:15378"/>
        <dbReference type="ChEBI" id="CHEBI:30616"/>
        <dbReference type="ChEBI" id="CHEBI:43474"/>
        <dbReference type="ChEBI" id="CHEBI:456216"/>
    </reaction>
    <physiologicalReaction direction="left-to-right" evidence="9">
        <dbReference type="Rhea" id="RHEA:13066"/>
    </physiologicalReaction>
</comment>
<keyword evidence="6 13" id="KW-1133">Transmembrane helix</keyword>
<evidence type="ECO:0000256" key="5">
    <source>
        <dbReference type="ARBA" id="ARBA00022840"/>
    </source>
</evidence>
<keyword evidence="4" id="KW-0378">Hydrolase</keyword>
<evidence type="ECO:0000256" key="13">
    <source>
        <dbReference type="SAM" id="Phobius"/>
    </source>
</evidence>
<keyword evidence="11" id="KW-0175">Coiled coil</keyword>
<evidence type="ECO:0000256" key="10">
    <source>
        <dbReference type="RuleBase" id="RU003651"/>
    </source>
</evidence>
<evidence type="ECO:0000256" key="2">
    <source>
        <dbReference type="ARBA" id="ARBA00022692"/>
    </source>
</evidence>
<keyword evidence="3 10" id="KW-0547">Nucleotide-binding</keyword>
<reference evidence="15" key="1">
    <citation type="submission" date="2019-07" db="EMBL/GenBank/DDBJ databases">
        <title>Hyphodiscus hymeniophilus genome sequencing and assembly.</title>
        <authorList>
            <person name="Kramer G."/>
            <person name="Nodwell J."/>
        </authorList>
    </citation>
    <scope>NUCLEOTIDE SEQUENCE</scope>
    <source>
        <strain evidence="15">ATCC 34498</strain>
    </source>
</reference>
<protein>
    <submittedName>
        <fullName evidence="15">Chaperone BCS1-B</fullName>
    </submittedName>
</protein>
<dbReference type="PROSITE" id="PS00674">
    <property type="entry name" value="AAA"/>
    <property type="match status" value="1"/>
</dbReference>
<comment type="caution">
    <text evidence="15">The sequence shown here is derived from an EMBL/GenBank/DDBJ whole genome shotgun (WGS) entry which is preliminary data.</text>
</comment>
<sequence>MASNTDFPIASGVNPQTALLDVLFPGFSLFSSAVYRYSKVDVTVYIPLMLVIGLLVFASQYCNTWFWEFADKHLMSTADIRVDDEMYNMLMAWIANQQFAKQSRRFVANTNLNSRMWYLWREYDSDDDKDEGTVELDAEGNAIVTGGKGKKEKKVQFTPSFGTHYFWYKSRLLIFKRSQDTRQSGWGPVSEREEISVQCFGRNPTVLKELLHECRKQFLSHDENRTIIYRGGLKSGTSEPAWTRCVSRVSRPFSTVVLDETVKKSLLEDMRDYLHPYTRRWYSNRGIPYRRGHWEEVSYTSLAIAGYFKLKIYIVSLNSLAMNEENLGTLFSELPKQCVVLLEDIDTAGLTHTRRVPAQDDEEAKPKVPQAPGTTITNPANPPTNNAGRISLSALLNIIDGVAATEGRILIMTTNHLEKLDAALIRPGRVDMTVKFDLATTDMTITIFRGIFATLEGDVPKVVKNGVIIRSPRQLELANSQTSELQEEQKLEKEKEEAAIEARKVAEEAKVFELGARFAEIIPAMTFSPAEIQGYLLKHKREPEIAVREAGEWVVTRKAEQIKEREKKALEERTRVEKEEKERAEKEKEEGDTAEKERAEKDKKPEVNGVKADG</sequence>
<dbReference type="PANTHER" id="PTHR23070">
    <property type="entry name" value="BCS1 AAA-TYPE ATPASE"/>
    <property type="match status" value="1"/>
</dbReference>
<dbReference type="SMART" id="SM01024">
    <property type="entry name" value="BCS1_N"/>
    <property type="match status" value="1"/>
</dbReference>
<evidence type="ECO:0000313" key="15">
    <source>
        <dbReference type="EMBL" id="KAG0647611.1"/>
    </source>
</evidence>